<keyword evidence="1" id="KW-0732">Signal</keyword>
<protein>
    <recommendedName>
        <fullName evidence="4">Lipoprotein</fullName>
    </recommendedName>
</protein>
<evidence type="ECO:0000313" key="3">
    <source>
        <dbReference type="Proteomes" id="UP000257559"/>
    </source>
</evidence>
<reference evidence="3" key="1">
    <citation type="submission" date="2018-06" db="EMBL/GenBank/DDBJ databases">
        <authorList>
            <consortium name="Pathogen Informatics"/>
        </authorList>
    </citation>
    <scope>NUCLEOTIDE SEQUENCE [LARGE SCALE GENOMIC DNA]</scope>
    <source>
        <strain evidence="3">NCTC10132</strain>
    </source>
</reference>
<name>A0A3B0PID5_9BACT</name>
<dbReference type="Proteomes" id="UP000257559">
    <property type="component" value="Chromosome"/>
</dbReference>
<dbReference type="KEGG" id="medw:NCTC10132_00373"/>
<keyword evidence="3" id="KW-1185">Reference proteome</keyword>
<accession>A0A3B0PID5</accession>
<dbReference type="AlphaFoldDB" id="A0A3B0PID5"/>
<evidence type="ECO:0000256" key="1">
    <source>
        <dbReference type="SAM" id="SignalP"/>
    </source>
</evidence>
<evidence type="ECO:0008006" key="4">
    <source>
        <dbReference type="Google" id="ProtNLM"/>
    </source>
</evidence>
<organism evidence="2 3">
    <name type="scientific">Mycoplasmopsis edwardii</name>
    <dbReference type="NCBI Taxonomy" id="53558"/>
    <lineage>
        <taxon>Bacteria</taxon>
        <taxon>Bacillati</taxon>
        <taxon>Mycoplasmatota</taxon>
        <taxon>Mycoplasmoidales</taxon>
        <taxon>Metamycoplasmataceae</taxon>
        <taxon>Mycoplasmopsis</taxon>
    </lineage>
</organism>
<dbReference type="EMBL" id="LS991951">
    <property type="protein sequence ID" value="SYV97018.1"/>
    <property type="molecule type" value="Genomic_DNA"/>
</dbReference>
<feature type="chain" id="PRO_5017213556" description="Lipoprotein" evidence="1">
    <location>
        <begin position="21"/>
        <end position="79"/>
    </location>
</feature>
<evidence type="ECO:0000313" key="2">
    <source>
        <dbReference type="EMBL" id="SYV97018.1"/>
    </source>
</evidence>
<feature type="non-terminal residue" evidence="2">
    <location>
        <position position="79"/>
    </location>
</feature>
<proteinExistence type="predicted"/>
<sequence length="79" mass="9222">MKLKNIYKTLWTLSSTPLMFAFVACAPKQAEKVSSQTSFSDKNVAYAFNNFLYETRKILAVEITKFFKNTQNKDKIENW</sequence>
<feature type="signal peptide" evidence="1">
    <location>
        <begin position="1"/>
        <end position="20"/>
    </location>
</feature>
<dbReference type="PROSITE" id="PS51257">
    <property type="entry name" value="PROKAR_LIPOPROTEIN"/>
    <property type="match status" value="1"/>
</dbReference>
<gene>
    <name evidence="2" type="ORF">NCTC10132_00373</name>
</gene>